<keyword evidence="2 6" id="KW-0812">Transmembrane</keyword>
<dbReference type="GeneID" id="59237747"/>
<dbReference type="OrthoDB" id="567788at2759"/>
<evidence type="ECO:0000256" key="3">
    <source>
        <dbReference type="ARBA" id="ARBA00022824"/>
    </source>
</evidence>
<dbReference type="EMBL" id="CP058609">
    <property type="protein sequence ID" value="QLG73989.1"/>
    <property type="molecule type" value="Genomic_DNA"/>
</dbReference>
<keyword evidence="5 6" id="KW-0472">Membrane</keyword>
<feature type="domain" description="Reticulon" evidence="8">
    <location>
        <begin position="24"/>
        <end position="222"/>
    </location>
</feature>
<feature type="compositionally biased region" description="Polar residues" evidence="7">
    <location>
        <begin position="249"/>
        <end position="273"/>
    </location>
</feature>
<feature type="transmembrane region" description="Helical" evidence="6">
    <location>
        <begin position="144"/>
        <end position="168"/>
    </location>
</feature>
<organism evidence="9 10">
    <name type="scientific">Zygotorulaspora mrakii</name>
    <name type="common">Zygosaccharomyces mrakii</name>
    <dbReference type="NCBI Taxonomy" id="42260"/>
    <lineage>
        <taxon>Eukaryota</taxon>
        <taxon>Fungi</taxon>
        <taxon>Dikarya</taxon>
        <taxon>Ascomycota</taxon>
        <taxon>Saccharomycotina</taxon>
        <taxon>Saccharomycetes</taxon>
        <taxon>Saccharomycetales</taxon>
        <taxon>Saccharomycetaceae</taxon>
        <taxon>Zygotorulaspora</taxon>
    </lineage>
</organism>
<name>A0A7H9B7M9_ZYGMR</name>
<evidence type="ECO:0000256" key="4">
    <source>
        <dbReference type="ARBA" id="ARBA00022989"/>
    </source>
</evidence>
<dbReference type="GO" id="GO:0009617">
    <property type="term" value="P:response to bacterium"/>
    <property type="evidence" value="ECO:0007669"/>
    <property type="project" value="InterPro"/>
</dbReference>
<protein>
    <recommendedName>
        <fullName evidence="6">Reticulon-like protein</fullName>
    </recommendedName>
</protein>
<evidence type="ECO:0000256" key="7">
    <source>
        <dbReference type="SAM" id="MobiDB-lite"/>
    </source>
</evidence>
<dbReference type="PROSITE" id="PS50845">
    <property type="entry name" value="RETICULON"/>
    <property type="match status" value="1"/>
</dbReference>
<dbReference type="Proteomes" id="UP000509704">
    <property type="component" value="Chromosome 6"/>
</dbReference>
<dbReference type="AlphaFoldDB" id="A0A7H9B7M9"/>
<evidence type="ECO:0000256" key="2">
    <source>
        <dbReference type="ARBA" id="ARBA00022692"/>
    </source>
</evidence>
<dbReference type="KEGG" id="zmk:HG535_0F05010"/>
<evidence type="ECO:0000256" key="6">
    <source>
        <dbReference type="RuleBase" id="RU363132"/>
    </source>
</evidence>
<keyword evidence="10" id="KW-1185">Reference proteome</keyword>
<evidence type="ECO:0000256" key="1">
    <source>
        <dbReference type="ARBA" id="ARBA00004477"/>
    </source>
</evidence>
<evidence type="ECO:0000256" key="5">
    <source>
        <dbReference type="ARBA" id="ARBA00023136"/>
    </source>
</evidence>
<dbReference type="PANTHER" id="PTHR10994">
    <property type="entry name" value="RETICULON"/>
    <property type="match status" value="1"/>
</dbReference>
<gene>
    <name evidence="9" type="ORF">HG535_0F05010</name>
</gene>
<evidence type="ECO:0000259" key="8">
    <source>
        <dbReference type="PROSITE" id="PS50845"/>
    </source>
</evidence>
<dbReference type="InterPro" id="IPR003388">
    <property type="entry name" value="Reticulon"/>
</dbReference>
<feature type="transmembrane region" description="Helical" evidence="6">
    <location>
        <begin position="39"/>
        <end position="60"/>
    </location>
</feature>
<proteinExistence type="predicted"/>
<feature type="region of interest" description="Disordered" evidence="7">
    <location>
        <begin position="234"/>
        <end position="273"/>
    </location>
</feature>
<reference evidence="9 10" key="1">
    <citation type="submission" date="2020-07" db="EMBL/GenBank/DDBJ databases">
        <title>The yeast mating-type switching endonuclease HO is a domesticated member of an unorthodox homing genetic element family.</title>
        <authorList>
            <person name="Coughlan A.Y."/>
            <person name="Lombardi L."/>
            <person name="Braun-Galleani S."/>
            <person name="Martos A.R."/>
            <person name="Galeote V."/>
            <person name="Bigey F."/>
            <person name="Dequin S."/>
            <person name="Byrne K.P."/>
            <person name="Wolfe K.H."/>
        </authorList>
    </citation>
    <scope>NUCLEOTIDE SEQUENCE [LARGE SCALE GENOMIC DNA]</scope>
    <source>
        <strain evidence="9 10">NRRL Y-6702</strain>
    </source>
</reference>
<dbReference type="RefSeq" id="XP_037145714.1">
    <property type="nucleotide sequence ID" value="XM_037289819.1"/>
</dbReference>
<dbReference type="Pfam" id="PF02453">
    <property type="entry name" value="Reticulon"/>
    <property type="match status" value="1"/>
</dbReference>
<keyword evidence="4 6" id="KW-1133">Transmembrane helix</keyword>
<evidence type="ECO:0000313" key="10">
    <source>
        <dbReference type="Proteomes" id="UP000509704"/>
    </source>
</evidence>
<evidence type="ECO:0000313" key="9">
    <source>
        <dbReference type="EMBL" id="QLG73989.1"/>
    </source>
</evidence>
<comment type="subcellular location">
    <subcellularLocation>
        <location evidence="1 6">Endoplasmic reticulum membrane</location>
        <topology evidence="1 6">Multi-pass membrane protein</topology>
    </subcellularLocation>
</comment>
<sequence length="302" mass="33128">MSAPVEQKSSESSGNCGSCGCESGCGLLLWKNPIETGKVFGGLLVGLLVLKTVNLITFFLKVFYTTLFISGSIEFVSKIILGKGLVTKYGLKDCPNVVGMIKPSVDHMFKVFPVYQAKFRKLVFAYQPKNNFKAAVILFVLHRFFSWFSVWTIAFIGVISTFTVPLIYSMYKKEIDTAVDNGIKVAKVKTDEFTQLASEKTKPYLETLDSKLGPVSGFVKSQYHNANTVSSKSTTTGLAAKVPLEEPSKGTTTGSTSFPSVPQTAPLNQQTQEFSVDALQSELKQSTDGLKRDLQENNNVSY</sequence>
<dbReference type="GO" id="GO:0005789">
    <property type="term" value="C:endoplasmic reticulum membrane"/>
    <property type="evidence" value="ECO:0007669"/>
    <property type="project" value="UniProtKB-SubCell"/>
</dbReference>
<accession>A0A7H9B7M9</accession>
<keyword evidence="3 6" id="KW-0256">Endoplasmic reticulum</keyword>
<dbReference type="InterPro" id="IPR045064">
    <property type="entry name" value="Reticulon-like"/>
</dbReference>
<dbReference type="PANTHER" id="PTHR10994:SF193">
    <property type="entry name" value="RETICULON-LIKE PROTEIN"/>
    <property type="match status" value="1"/>
</dbReference>